<organism evidence="1 2">
    <name type="scientific">Pigmentiphaga litoralis</name>
    <dbReference type="NCBI Taxonomy" id="516702"/>
    <lineage>
        <taxon>Bacteria</taxon>
        <taxon>Pseudomonadati</taxon>
        <taxon>Pseudomonadota</taxon>
        <taxon>Betaproteobacteria</taxon>
        <taxon>Burkholderiales</taxon>
        <taxon>Alcaligenaceae</taxon>
        <taxon>Pigmentiphaga</taxon>
    </lineage>
</organism>
<sequence>MIQRFAAQVPGTDSFLKVKEGTLALISSDSEHAGAYFLIYGFARSYVILYEDQGIDPAFAETAKQQLLSYMNRLNDAFASGKADDMVAAQNWIVLDYGRSGKIF</sequence>
<dbReference type="AlphaFoldDB" id="A0A7Y9IPQ1"/>
<keyword evidence="2" id="KW-1185">Reference proteome</keyword>
<dbReference type="Proteomes" id="UP000542125">
    <property type="component" value="Unassembled WGS sequence"/>
</dbReference>
<dbReference type="EMBL" id="JACBYR010000001">
    <property type="protein sequence ID" value="NYE80831.1"/>
    <property type="molecule type" value="Genomic_DNA"/>
</dbReference>
<comment type="caution">
    <text evidence="1">The sequence shown here is derived from an EMBL/GenBank/DDBJ whole genome shotgun (WGS) entry which is preliminary data.</text>
</comment>
<reference evidence="1 2" key="1">
    <citation type="submission" date="2020-07" db="EMBL/GenBank/DDBJ databases">
        <title>Genomic Encyclopedia of Type Strains, Phase IV (KMG-V): Genome sequencing to study the core and pangenomes of soil and plant-associated prokaryotes.</title>
        <authorList>
            <person name="Whitman W."/>
        </authorList>
    </citation>
    <scope>NUCLEOTIDE SEQUENCE [LARGE SCALE GENOMIC DNA]</scope>
    <source>
        <strain evidence="1 2">SAS40</strain>
    </source>
</reference>
<protein>
    <submittedName>
        <fullName evidence="1">Uncharacterized protein</fullName>
    </submittedName>
</protein>
<accession>A0A7Y9IPQ1</accession>
<evidence type="ECO:0000313" key="2">
    <source>
        <dbReference type="Proteomes" id="UP000542125"/>
    </source>
</evidence>
<name>A0A7Y9IPQ1_9BURK</name>
<dbReference type="RefSeq" id="WP_179582305.1">
    <property type="nucleotide sequence ID" value="NZ_BMXQ01000001.1"/>
</dbReference>
<gene>
    <name evidence="1" type="ORF">FHW18_000102</name>
</gene>
<evidence type="ECO:0000313" key="1">
    <source>
        <dbReference type="EMBL" id="NYE80831.1"/>
    </source>
</evidence>
<proteinExistence type="predicted"/>